<reference evidence="1 2" key="2">
    <citation type="journal article" date="2013" name="Antimicrob. Agents Chemother.">
        <title>Predicting in vivo efficacy of therapeutic bacteriophages used to treat pulmonary infections.</title>
        <authorList>
            <person name="Henry M."/>
            <person name="Lavigne R."/>
            <person name="Debarbieux L."/>
        </authorList>
    </citation>
    <scope>NUCLEOTIDE SEQUENCE [LARGE SCALE GENOMIC DNA]</scope>
</reference>
<evidence type="ECO:0000313" key="2">
    <source>
        <dbReference type="Proteomes" id="UP000008132"/>
    </source>
</evidence>
<sequence length="158" mass="17168">MNKAQLLKDQLVAALRCDDHTLQGIVSSVVFGPVQGVEPGGVAIRGPGLLSDHRELVRLANRVWMNISYRRAGLVSDLAGFTRSVVDVMILKDRYHGLTGLRSVTLPGRESALAIDCALLKKQFEVIVEIPYQYEGWATDLVRAGEIPEGVTIVSSGV</sequence>
<name>F2W671_9CAUD</name>
<proteinExistence type="predicted"/>
<evidence type="ECO:0000313" key="1">
    <source>
        <dbReference type="EMBL" id="ADX32091.1"/>
    </source>
</evidence>
<reference evidence="1 2" key="1">
    <citation type="journal article" date="2011" name="PLoS ONE">
        <title>Pulmonary Bacteriophage Therapy on Pseudomonas aeruginosa Cystic Fibrosis Strains: First Steps Towards Treatment and Prevention.</title>
        <authorList>
            <person name="Morello E."/>
            <person name="Saussereau E."/>
            <person name="Maura D."/>
            <person name="Huerre M."/>
            <person name="Touqui L."/>
            <person name="Debarbieux L."/>
        </authorList>
    </citation>
    <scope>NUCLEOTIDE SEQUENCE [LARGE SCALE GENOMIC DNA]</scope>
</reference>
<dbReference type="EMBL" id="KC862296">
    <property type="protein sequence ID" value="ADX32091.1"/>
    <property type="molecule type" value="Genomic_DNA"/>
</dbReference>
<protein>
    <submittedName>
        <fullName evidence="1">Uncharacterized protein</fullName>
    </submittedName>
</protein>
<organism evidence="1 2">
    <name type="scientific">Pseudomonas phage P3_CHA</name>
    <dbReference type="NCBI Taxonomy" id="981430"/>
    <lineage>
        <taxon>Viruses</taxon>
        <taxon>Duplodnaviria</taxon>
        <taxon>Heunggongvirae</taxon>
        <taxon>Uroviricota</taxon>
        <taxon>Caudoviricetes</taxon>
        <taxon>Vandenendeviridae</taxon>
        <taxon>Nankokuvirus</taxon>
        <taxon>Nankokuvirus PAKP3</taxon>
    </lineage>
</organism>
<gene>
    <name evidence="1" type="ORF">P3_CHA0079</name>
</gene>
<accession>F2W671</accession>
<dbReference type="Proteomes" id="UP000008132">
    <property type="component" value="Segment"/>
</dbReference>